<feature type="compositionally biased region" description="Polar residues" evidence="1">
    <location>
        <begin position="116"/>
        <end position="127"/>
    </location>
</feature>
<dbReference type="AlphaFoldDB" id="A0A6L6QB42"/>
<feature type="compositionally biased region" description="Low complexity" evidence="1">
    <location>
        <begin position="81"/>
        <end position="95"/>
    </location>
</feature>
<evidence type="ECO:0000313" key="3">
    <source>
        <dbReference type="Proteomes" id="UP000484015"/>
    </source>
</evidence>
<feature type="compositionally biased region" description="Low complexity" evidence="1">
    <location>
        <begin position="102"/>
        <end position="115"/>
    </location>
</feature>
<feature type="region of interest" description="Disordered" evidence="1">
    <location>
        <begin position="1"/>
        <end position="178"/>
    </location>
</feature>
<feature type="non-terminal residue" evidence="2">
    <location>
        <position position="178"/>
    </location>
</feature>
<reference evidence="2 3" key="1">
    <citation type="submission" date="2019-11" db="EMBL/GenBank/DDBJ databases">
        <title>Type strains purchased from KCTC, JCM and DSMZ.</title>
        <authorList>
            <person name="Lu H."/>
        </authorList>
    </citation>
    <scope>NUCLEOTIDE SEQUENCE [LARGE SCALE GENOMIC DNA]</scope>
    <source>
        <strain evidence="2 3">KCTC 42409</strain>
    </source>
</reference>
<gene>
    <name evidence="2" type="ORF">GM668_30310</name>
</gene>
<feature type="compositionally biased region" description="Low complexity" evidence="1">
    <location>
        <begin position="139"/>
        <end position="178"/>
    </location>
</feature>
<sequence length="178" mass="17255">MTTIPSTLAPPDGHTPLRAADVANHSDSWLRQMELAQMAGMGGTGPRPHAASAPAHGAPAPDMAAARPAASVHPVLPRVRPQTPAADEPDAAAPADSDRSAPDTAAVAALPGATAQPFTPKSVQQPAAQDVADIKGSGTAAPAQVSAPAAPVAKPASGAPAAATPPDAATPSHADGAA</sequence>
<comment type="caution">
    <text evidence="2">The sequence shown here is derived from an EMBL/GenBank/DDBJ whole genome shotgun (WGS) entry which is preliminary data.</text>
</comment>
<dbReference type="EMBL" id="WNLA01000082">
    <property type="protein sequence ID" value="MTW06368.1"/>
    <property type="molecule type" value="Genomic_DNA"/>
</dbReference>
<protein>
    <submittedName>
        <fullName evidence="2">Uncharacterized protein</fullName>
    </submittedName>
</protein>
<evidence type="ECO:0000256" key="1">
    <source>
        <dbReference type="SAM" id="MobiDB-lite"/>
    </source>
</evidence>
<proteinExistence type="predicted"/>
<accession>A0A6L6QB42</accession>
<evidence type="ECO:0000313" key="2">
    <source>
        <dbReference type="EMBL" id="MTW06368.1"/>
    </source>
</evidence>
<feature type="compositionally biased region" description="Low complexity" evidence="1">
    <location>
        <begin position="46"/>
        <end position="70"/>
    </location>
</feature>
<organism evidence="2 3">
    <name type="scientific">Pseudoduganella ginsengisoli</name>
    <dbReference type="NCBI Taxonomy" id="1462440"/>
    <lineage>
        <taxon>Bacteria</taxon>
        <taxon>Pseudomonadati</taxon>
        <taxon>Pseudomonadota</taxon>
        <taxon>Betaproteobacteria</taxon>
        <taxon>Burkholderiales</taxon>
        <taxon>Oxalobacteraceae</taxon>
        <taxon>Telluria group</taxon>
        <taxon>Pseudoduganella</taxon>
    </lineage>
</organism>
<keyword evidence="3" id="KW-1185">Reference proteome</keyword>
<name>A0A6L6QB42_9BURK</name>
<dbReference type="Proteomes" id="UP000484015">
    <property type="component" value="Unassembled WGS sequence"/>
</dbReference>